<keyword evidence="1" id="KW-0812">Transmembrane</keyword>
<evidence type="ECO:0000256" key="1">
    <source>
        <dbReference type="SAM" id="Phobius"/>
    </source>
</evidence>
<protein>
    <submittedName>
        <fullName evidence="3">Glycosyl transferase, family 2</fullName>
    </submittedName>
</protein>
<keyword evidence="1" id="KW-0472">Membrane</keyword>
<feature type="domain" description="Glycosyltransferase 2-like" evidence="2">
    <location>
        <begin position="10"/>
        <end position="175"/>
    </location>
</feature>
<evidence type="ECO:0000313" key="3">
    <source>
        <dbReference type="EMBL" id="KKQ01745.1"/>
    </source>
</evidence>
<dbReference type="SUPFAM" id="SSF53448">
    <property type="entry name" value="Nucleotide-diphospho-sugar transferases"/>
    <property type="match status" value="1"/>
</dbReference>
<organism evidence="3 4">
    <name type="scientific">Candidatus Roizmanbacteria bacterium GW2011_GWA2_36_23</name>
    <dbReference type="NCBI Taxonomy" id="1618480"/>
    <lineage>
        <taxon>Bacteria</taxon>
        <taxon>Candidatus Roizmaniibacteriota</taxon>
    </lineage>
</organism>
<keyword evidence="1" id="KW-1133">Transmembrane helix</keyword>
<sequence length="263" mass="30755">MEKLKTHFLSLIVPVFKQEKTILRDLKQIKSILDKIRYHYEIIMVFDGMSDQSYAKIKNEKISHVKTLAYMKNQGKSYAIKLGMIKAKGDYVMFMDSGMEIDPNGISMLLEHMEWYKADIIVGSKRHPVSQVNYSFQRKIFSLGYYFLVKILFGIKVRDTQAGIKIFKKPVLEKVLPRLIEKKFAGDLEMLVVADSLGFNRIFEAPIKLNYNFSTITSAATFKSIFFILVDTLAIWYRKNILRYYLHPHHKPISPKYLKYNKA</sequence>
<accession>A0A0G0EKW8</accession>
<dbReference type="InterPro" id="IPR029044">
    <property type="entry name" value="Nucleotide-diphossugar_trans"/>
</dbReference>
<dbReference type="EMBL" id="LBRS01000004">
    <property type="protein sequence ID" value="KKQ01745.1"/>
    <property type="molecule type" value="Genomic_DNA"/>
</dbReference>
<dbReference type="InterPro" id="IPR001173">
    <property type="entry name" value="Glyco_trans_2-like"/>
</dbReference>
<dbReference type="PANTHER" id="PTHR48090">
    <property type="entry name" value="UNDECAPRENYL-PHOSPHATE 4-DEOXY-4-FORMAMIDO-L-ARABINOSE TRANSFERASE-RELATED"/>
    <property type="match status" value="1"/>
</dbReference>
<evidence type="ECO:0000313" key="4">
    <source>
        <dbReference type="Proteomes" id="UP000034344"/>
    </source>
</evidence>
<dbReference type="STRING" id="1618480.US11_C0004G0015"/>
<keyword evidence="3" id="KW-0808">Transferase</keyword>
<dbReference type="AlphaFoldDB" id="A0A0G0EKW8"/>
<reference evidence="3 4" key="1">
    <citation type="journal article" date="2015" name="Nature">
        <title>rRNA introns, odd ribosomes, and small enigmatic genomes across a large radiation of phyla.</title>
        <authorList>
            <person name="Brown C.T."/>
            <person name="Hug L.A."/>
            <person name="Thomas B.C."/>
            <person name="Sharon I."/>
            <person name="Castelle C.J."/>
            <person name="Singh A."/>
            <person name="Wilkins M.J."/>
            <person name="Williams K.H."/>
            <person name="Banfield J.F."/>
        </authorList>
    </citation>
    <scope>NUCLEOTIDE SEQUENCE [LARGE SCALE GENOMIC DNA]</scope>
</reference>
<gene>
    <name evidence="3" type="ORF">US11_C0004G0015</name>
</gene>
<dbReference type="Proteomes" id="UP000034344">
    <property type="component" value="Unassembled WGS sequence"/>
</dbReference>
<dbReference type="Pfam" id="PF00535">
    <property type="entry name" value="Glycos_transf_2"/>
    <property type="match status" value="1"/>
</dbReference>
<dbReference type="Gene3D" id="3.90.550.10">
    <property type="entry name" value="Spore Coat Polysaccharide Biosynthesis Protein SpsA, Chain A"/>
    <property type="match status" value="1"/>
</dbReference>
<proteinExistence type="predicted"/>
<dbReference type="InterPro" id="IPR050256">
    <property type="entry name" value="Glycosyltransferase_2"/>
</dbReference>
<name>A0A0G0EKW8_9BACT</name>
<feature type="transmembrane region" description="Helical" evidence="1">
    <location>
        <begin position="216"/>
        <end position="237"/>
    </location>
</feature>
<comment type="caution">
    <text evidence="3">The sequence shown here is derived from an EMBL/GenBank/DDBJ whole genome shotgun (WGS) entry which is preliminary data.</text>
</comment>
<evidence type="ECO:0000259" key="2">
    <source>
        <dbReference type="Pfam" id="PF00535"/>
    </source>
</evidence>
<dbReference type="GO" id="GO:0016740">
    <property type="term" value="F:transferase activity"/>
    <property type="evidence" value="ECO:0007669"/>
    <property type="project" value="UniProtKB-KW"/>
</dbReference>